<organism evidence="6 7">
    <name type="scientific">Marinobacter fuscus</name>
    <dbReference type="NCBI Taxonomy" id="2109942"/>
    <lineage>
        <taxon>Bacteria</taxon>
        <taxon>Pseudomonadati</taxon>
        <taxon>Pseudomonadota</taxon>
        <taxon>Gammaproteobacteria</taxon>
        <taxon>Pseudomonadales</taxon>
        <taxon>Marinobacteraceae</taxon>
        <taxon>Marinobacter</taxon>
    </lineage>
</organism>
<keyword evidence="2" id="KW-0805">Transcription regulation</keyword>
<dbReference type="SUPFAM" id="SSF46785">
    <property type="entry name" value="Winged helix' DNA-binding domain"/>
    <property type="match status" value="1"/>
</dbReference>
<dbReference type="PANTHER" id="PTHR30419">
    <property type="entry name" value="HTH-TYPE TRANSCRIPTIONAL REGULATOR YBHD"/>
    <property type="match status" value="1"/>
</dbReference>
<dbReference type="AlphaFoldDB" id="A0A2T1K6S1"/>
<evidence type="ECO:0000256" key="2">
    <source>
        <dbReference type="ARBA" id="ARBA00023015"/>
    </source>
</evidence>
<evidence type="ECO:0000313" key="7">
    <source>
        <dbReference type="Proteomes" id="UP000239866"/>
    </source>
</evidence>
<keyword evidence="4" id="KW-0804">Transcription</keyword>
<dbReference type="Pfam" id="PF00126">
    <property type="entry name" value="HTH_1"/>
    <property type="match status" value="1"/>
</dbReference>
<reference evidence="6 7" key="1">
    <citation type="submission" date="2018-03" db="EMBL/GenBank/DDBJ databases">
        <title>Marinobacter brunus sp. nov., a marine bacterium of Gamma-proteobacteria isolated from the surface seawater of the South China Sea.</title>
        <authorList>
            <person name="Cheng H."/>
            <person name="Wu Y.-H."/>
            <person name="Xamxidin M."/>
            <person name="Xu X.-W."/>
        </authorList>
    </citation>
    <scope>NUCLEOTIDE SEQUENCE [LARGE SCALE GENOMIC DNA]</scope>
    <source>
        <strain evidence="6 7">NH169-3</strain>
    </source>
</reference>
<dbReference type="InterPro" id="IPR036388">
    <property type="entry name" value="WH-like_DNA-bd_sf"/>
</dbReference>
<dbReference type="FunFam" id="1.10.10.10:FF:000001">
    <property type="entry name" value="LysR family transcriptional regulator"/>
    <property type="match status" value="1"/>
</dbReference>
<sequence length="171" mass="18718">MSSLLKIDLRQLNTFVTVASTGSFSRAAEKLFTAQPALSRQIRLMEEALNTEVFVRHGRGVALTAAGELLYEKARAILQELERTQASVSAIGGEVTGQIVLGILPTAAPEFTGSILAELQKRYPQVKVAIKSAMSGTLQQLVTEHRVDLAVSYNVSSRKYLQYTPLIGKRR</sequence>
<dbReference type="InterPro" id="IPR000847">
    <property type="entry name" value="LysR_HTH_N"/>
</dbReference>
<dbReference type="GO" id="GO:0003700">
    <property type="term" value="F:DNA-binding transcription factor activity"/>
    <property type="evidence" value="ECO:0007669"/>
    <property type="project" value="InterPro"/>
</dbReference>
<accession>A0A2T1K6S1</accession>
<keyword evidence="7" id="KW-1185">Reference proteome</keyword>
<dbReference type="PANTHER" id="PTHR30419:SF8">
    <property type="entry name" value="NITROGEN ASSIMILATION TRANSCRIPTIONAL ACTIVATOR-RELATED"/>
    <property type="match status" value="1"/>
</dbReference>
<gene>
    <name evidence="6" type="ORF">C7H09_14630</name>
</gene>
<dbReference type="PRINTS" id="PR00039">
    <property type="entry name" value="HTHLYSR"/>
</dbReference>
<dbReference type="Gene3D" id="1.10.10.10">
    <property type="entry name" value="Winged helix-like DNA-binding domain superfamily/Winged helix DNA-binding domain"/>
    <property type="match status" value="1"/>
</dbReference>
<dbReference type="Pfam" id="PF03466">
    <property type="entry name" value="LysR_substrate"/>
    <property type="match status" value="1"/>
</dbReference>
<dbReference type="InterPro" id="IPR005119">
    <property type="entry name" value="LysR_subst-bd"/>
</dbReference>
<dbReference type="InterPro" id="IPR036390">
    <property type="entry name" value="WH_DNA-bd_sf"/>
</dbReference>
<dbReference type="RefSeq" id="WP_106763960.1">
    <property type="nucleotide sequence ID" value="NZ_PXNP01000101.1"/>
</dbReference>
<comment type="caution">
    <text evidence="6">The sequence shown here is derived from an EMBL/GenBank/DDBJ whole genome shotgun (WGS) entry which is preliminary data.</text>
</comment>
<dbReference type="InterPro" id="IPR050950">
    <property type="entry name" value="HTH-type_LysR_regulators"/>
</dbReference>
<dbReference type="PROSITE" id="PS50931">
    <property type="entry name" value="HTH_LYSR"/>
    <property type="match status" value="1"/>
</dbReference>
<keyword evidence="3" id="KW-0238">DNA-binding</keyword>
<dbReference type="GO" id="GO:0003677">
    <property type="term" value="F:DNA binding"/>
    <property type="evidence" value="ECO:0007669"/>
    <property type="project" value="UniProtKB-KW"/>
</dbReference>
<name>A0A2T1K6S1_9GAMM</name>
<evidence type="ECO:0000256" key="3">
    <source>
        <dbReference type="ARBA" id="ARBA00023125"/>
    </source>
</evidence>
<dbReference type="OrthoDB" id="646694at2"/>
<evidence type="ECO:0000259" key="5">
    <source>
        <dbReference type="PROSITE" id="PS50931"/>
    </source>
</evidence>
<dbReference type="SUPFAM" id="SSF53850">
    <property type="entry name" value="Periplasmic binding protein-like II"/>
    <property type="match status" value="1"/>
</dbReference>
<evidence type="ECO:0000256" key="4">
    <source>
        <dbReference type="ARBA" id="ARBA00023163"/>
    </source>
</evidence>
<protein>
    <recommendedName>
        <fullName evidence="5">HTH lysR-type domain-containing protein</fullName>
    </recommendedName>
</protein>
<proteinExistence type="inferred from homology"/>
<dbReference type="Proteomes" id="UP000239866">
    <property type="component" value="Unassembled WGS sequence"/>
</dbReference>
<dbReference type="EMBL" id="PXNP01000101">
    <property type="protein sequence ID" value="PSF05463.1"/>
    <property type="molecule type" value="Genomic_DNA"/>
</dbReference>
<comment type="similarity">
    <text evidence="1">Belongs to the LysR transcriptional regulatory family.</text>
</comment>
<evidence type="ECO:0000313" key="6">
    <source>
        <dbReference type="EMBL" id="PSF05463.1"/>
    </source>
</evidence>
<evidence type="ECO:0000256" key="1">
    <source>
        <dbReference type="ARBA" id="ARBA00009437"/>
    </source>
</evidence>
<dbReference type="Gene3D" id="3.40.190.10">
    <property type="entry name" value="Periplasmic binding protein-like II"/>
    <property type="match status" value="1"/>
</dbReference>
<dbReference type="GO" id="GO:0005829">
    <property type="term" value="C:cytosol"/>
    <property type="evidence" value="ECO:0007669"/>
    <property type="project" value="TreeGrafter"/>
</dbReference>
<feature type="domain" description="HTH lysR-type" evidence="5">
    <location>
        <begin position="7"/>
        <end position="64"/>
    </location>
</feature>